<dbReference type="GO" id="GO:0016747">
    <property type="term" value="F:acyltransferase activity, transferring groups other than amino-acyl groups"/>
    <property type="evidence" value="ECO:0007669"/>
    <property type="project" value="InterPro"/>
</dbReference>
<protein>
    <submittedName>
        <fullName evidence="10">Acyltransferase</fullName>
    </submittedName>
</protein>
<sequence length="636" mass="72960">MKAIVHKRRYITGFNGLRTLGVVGVILYHLNPNIFAGGYLGVLIFLGLTGYLITDQILRAWHHTGHFDLGNYYRKRVKRLYPALCTMLWGTCAYIVCFQRNLLQHLGAIVCSNLANVFNFWEINHGQSYFERFANNESPFNHLWTLSLQGQFYFLSPIILLLLLHLVSERFIKYLLLLLTLLSAALMAALYKPHVDPSRIYYGSDTRLFSLTWGMLLAFIWPTNRLRAHIDRSVRYFLDICGGGCLICILILMLNLSAESPAAYQGGMFFFSFLTTVLIAVVAHPSSLWNKLLTNPVFNWIGQLSYGLYLYQFPIMIFFESKVKNIAAHPYFYALCEIVLILIVSAISYYFIERPLIVNNWGILWWRFWRYPPKYRGLLTIGVVSFLGAMGTGGIIQSLYMKPPINVTQGHLEKNIQHNRQLNSKNNQKVISKLKTAPQPSVSKAQIKKWHLRAQQHPINQEYQKMGISQYNLQRAQDLSVLAIGDSVMVNGADGLRQIFPNMIINAEVSRQPQAAIDILQDYRHKQILPAVIVIGLGTNGPVNPAQIQEVLHLVGPKRQVFWITVHVPTRSWEQAVNNTLKKQIQQNSNLYLIDWQKVAQQHPNWFYADQVHTNAQGSKNYSFVIAQKILQTIKY</sequence>
<feature type="transmembrane region" description="Helical" evidence="8">
    <location>
        <begin position="377"/>
        <end position="400"/>
    </location>
</feature>
<feature type="transmembrane region" description="Helical" evidence="8">
    <location>
        <begin position="236"/>
        <end position="256"/>
    </location>
</feature>
<keyword evidence="2" id="KW-1003">Cell membrane</keyword>
<dbReference type="HOGENOM" id="CLU_005679_11_2_9"/>
<feature type="transmembrane region" description="Helical" evidence="8">
    <location>
        <begin position="150"/>
        <end position="167"/>
    </location>
</feature>
<evidence type="ECO:0000256" key="4">
    <source>
        <dbReference type="ARBA" id="ARBA00022692"/>
    </source>
</evidence>
<dbReference type="GO" id="GO:0005886">
    <property type="term" value="C:plasma membrane"/>
    <property type="evidence" value="ECO:0007669"/>
    <property type="project" value="UniProtKB-SubCell"/>
</dbReference>
<dbReference type="PANTHER" id="PTHR23028">
    <property type="entry name" value="ACETYLTRANSFERASE"/>
    <property type="match status" value="1"/>
</dbReference>
<feature type="transmembrane region" description="Helical" evidence="8">
    <location>
        <begin position="12"/>
        <end position="30"/>
    </location>
</feature>
<gene>
    <name evidence="10" type="ORF">JG30_09040</name>
</gene>
<dbReference type="PATRIC" id="fig|1218492.5.peg.1043"/>
<evidence type="ECO:0000313" key="11">
    <source>
        <dbReference type="Proteomes" id="UP000033558"/>
    </source>
</evidence>
<dbReference type="EMBL" id="JXJQ01000008">
    <property type="protein sequence ID" value="KJY61852.1"/>
    <property type="molecule type" value="Genomic_DNA"/>
</dbReference>
<dbReference type="RefSeq" id="WP_046316563.1">
    <property type="nucleotide sequence ID" value="NZ_JBHSZT010000001.1"/>
</dbReference>
<feature type="transmembrane region" description="Helical" evidence="8">
    <location>
        <begin position="262"/>
        <end position="285"/>
    </location>
</feature>
<evidence type="ECO:0000256" key="1">
    <source>
        <dbReference type="ARBA" id="ARBA00004651"/>
    </source>
</evidence>
<dbReference type="Gene3D" id="3.40.50.1110">
    <property type="entry name" value="SGNH hydrolase"/>
    <property type="match status" value="1"/>
</dbReference>
<comment type="caution">
    <text evidence="10">The sequence shown here is derived from an EMBL/GenBank/DDBJ whole genome shotgun (WGS) entry which is preliminary data.</text>
</comment>
<dbReference type="PANTHER" id="PTHR23028:SF53">
    <property type="entry name" value="ACYL_TRANSF_3 DOMAIN-CONTAINING PROTEIN"/>
    <property type="match status" value="1"/>
</dbReference>
<dbReference type="Proteomes" id="UP000033558">
    <property type="component" value="Unassembled WGS sequence"/>
</dbReference>
<dbReference type="AlphaFoldDB" id="A0A0F4LSR8"/>
<feature type="domain" description="Acyltransferase 3" evidence="9">
    <location>
        <begin position="12"/>
        <end position="347"/>
    </location>
</feature>
<keyword evidence="6 8" id="KW-0472">Membrane</keyword>
<dbReference type="Pfam" id="PF01757">
    <property type="entry name" value="Acyl_transf_3"/>
    <property type="match status" value="1"/>
</dbReference>
<evidence type="ECO:0000256" key="3">
    <source>
        <dbReference type="ARBA" id="ARBA00022679"/>
    </source>
</evidence>
<dbReference type="SUPFAM" id="SSF52266">
    <property type="entry name" value="SGNH hydrolase"/>
    <property type="match status" value="1"/>
</dbReference>
<accession>A0A0F4LSR8</accession>
<keyword evidence="4 8" id="KW-0812">Transmembrane</keyword>
<feature type="transmembrane region" description="Helical" evidence="8">
    <location>
        <begin position="297"/>
        <end position="319"/>
    </location>
</feature>
<name>A0A0F4LSR8_9LACO</name>
<dbReference type="GO" id="GO:0009103">
    <property type="term" value="P:lipopolysaccharide biosynthetic process"/>
    <property type="evidence" value="ECO:0007669"/>
    <property type="project" value="TreeGrafter"/>
</dbReference>
<proteinExistence type="predicted"/>
<keyword evidence="3 10" id="KW-0808">Transferase</keyword>
<evidence type="ECO:0000313" key="10">
    <source>
        <dbReference type="EMBL" id="KJY61852.1"/>
    </source>
</evidence>
<evidence type="ECO:0000256" key="5">
    <source>
        <dbReference type="ARBA" id="ARBA00022989"/>
    </source>
</evidence>
<feature type="transmembrane region" description="Helical" evidence="8">
    <location>
        <begin position="206"/>
        <end position="224"/>
    </location>
</feature>
<evidence type="ECO:0000256" key="2">
    <source>
        <dbReference type="ARBA" id="ARBA00022475"/>
    </source>
</evidence>
<comment type="subcellular location">
    <subcellularLocation>
        <location evidence="1">Cell membrane</location>
        <topology evidence="1">Multi-pass membrane protein</topology>
    </subcellularLocation>
</comment>
<organism evidence="10 11">
    <name type="scientific">Bombilactobacillus mellifer</name>
    <dbReference type="NCBI Taxonomy" id="1218492"/>
    <lineage>
        <taxon>Bacteria</taxon>
        <taxon>Bacillati</taxon>
        <taxon>Bacillota</taxon>
        <taxon>Bacilli</taxon>
        <taxon>Lactobacillales</taxon>
        <taxon>Lactobacillaceae</taxon>
        <taxon>Bombilactobacillus</taxon>
    </lineage>
</organism>
<evidence type="ECO:0000256" key="6">
    <source>
        <dbReference type="ARBA" id="ARBA00023136"/>
    </source>
</evidence>
<feature type="transmembrane region" description="Helical" evidence="8">
    <location>
        <begin position="36"/>
        <end position="58"/>
    </location>
</feature>
<reference evidence="10 11" key="1">
    <citation type="submission" date="2015-01" db="EMBL/GenBank/DDBJ databases">
        <title>Comparative genomics of the lactic acid bacteria isolated from the honey bee gut.</title>
        <authorList>
            <person name="Ellegaard K.M."/>
            <person name="Tamarit D."/>
            <person name="Javelind E."/>
            <person name="Olofsson T."/>
            <person name="Andersson S.G."/>
            <person name="Vasquez A."/>
        </authorList>
    </citation>
    <scope>NUCLEOTIDE SEQUENCE [LARGE SCALE GENOMIC DNA]</scope>
    <source>
        <strain evidence="10 11">Bin4</strain>
    </source>
</reference>
<keyword evidence="11" id="KW-1185">Reference proteome</keyword>
<keyword evidence="5 8" id="KW-1133">Transmembrane helix</keyword>
<evidence type="ECO:0000256" key="8">
    <source>
        <dbReference type="SAM" id="Phobius"/>
    </source>
</evidence>
<feature type="transmembrane region" description="Helical" evidence="8">
    <location>
        <begin position="331"/>
        <end position="352"/>
    </location>
</feature>
<feature type="transmembrane region" description="Helical" evidence="8">
    <location>
        <begin position="174"/>
        <end position="191"/>
    </location>
</feature>
<keyword evidence="7 10" id="KW-0012">Acyltransferase</keyword>
<evidence type="ECO:0000259" key="9">
    <source>
        <dbReference type="Pfam" id="PF01757"/>
    </source>
</evidence>
<dbReference type="InterPro" id="IPR002656">
    <property type="entry name" value="Acyl_transf_3_dom"/>
</dbReference>
<dbReference type="InterPro" id="IPR050879">
    <property type="entry name" value="Acyltransferase_3"/>
</dbReference>
<dbReference type="CDD" id="cd01840">
    <property type="entry name" value="SGNH_hydrolase_yrhL_like"/>
    <property type="match status" value="1"/>
</dbReference>
<feature type="transmembrane region" description="Helical" evidence="8">
    <location>
        <begin position="79"/>
        <end position="96"/>
    </location>
</feature>
<evidence type="ECO:0000256" key="7">
    <source>
        <dbReference type="ARBA" id="ARBA00023315"/>
    </source>
</evidence>
<dbReference type="InterPro" id="IPR036514">
    <property type="entry name" value="SGNH_hydro_sf"/>
</dbReference>
<dbReference type="STRING" id="1218492.JG30_09040"/>